<gene>
    <name evidence="1" type="ORF">EVAR_17886_1</name>
</gene>
<protein>
    <submittedName>
        <fullName evidence="1">Uncharacterized protein</fullName>
    </submittedName>
</protein>
<accession>A0A4C1UY62</accession>
<dbReference type="EMBL" id="BGZK01000246">
    <property type="protein sequence ID" value="GBP31398.1"/>
    <property type="molecule type" value="Genomic_DNA"/>
</dbReference>
<evidence type="ECO:0000313" key="1">
    <source>
        <dbReference type="EMBL" id="GBP31398.1"/>
    </source>
</evidence>
<dbReference type="Proteomes" id="UP000299102">
    <property type="component" value="Unassembled WGS sequence"/>
</dbReference>
<evidence type="ECO:0000313" key="2">
    <source>
        <dbReference type="Proteomes" id="UP000299102"/>
    </source>
</evidence>
<organism evidence="1 2">
    <name type="scientific">Eumeta variegata</name>
    <name type="common">Bagworm moth</name>
    <name type="synonym">Eumeta japonica</name>
    <dbReference type="NCBI Taxonomy" id="151549"/>
    <lineage>
        <taxon>Eukaryota</taxon>
        <taxon>Metazoa</taxon>
        <taxon>Ecdysozoa</taxon>
        <taxon>Arthropoda</taxon>
        <taxon>Hexapoda</taxon>
        <taxon>Insecta</taxon>
        <taxon>Pterygota</taxon>
        <taxon>Neoptera</taxon>
        <taxon>Endopterygota</taxon>
        <taxon>Lepidoptera</taxon>
        <taxon>Glossata</taxon>
        <taxon>Ditrysia</taxon>
        <taxon>Tineoidea</taxon>
        <taxon>Psychidae</taxon>
        <taxon>Oiketicinae</taxon>
        <taxon>Eumeta</taxon>
    </lineage>
</organism>
<reference evidence="1 2" key="1">
    <citation type="journal article" date="2019" name="Commun. Biol.">
        <title>The bagworm genome reveals a unique fibroin gene that provides high tensile strength.</title>
        <authorList>
            <person name="Kono N."/>
            <person name="Nakamura H."/>
            <person name="Ohtoshi R."/>
            <person name="Tomita M."/>
            <person name="Numata K."/>
            <person name="Arakawa K."/>
        </authorList>
    </citation>
    <scope>NUCLEOTIDE SEQUENCE [LARGE SCALE GENOMIC DNA]</scope>
</reference>
<comment type="caution">
    <text evidence="1">The sequence shown here is derived from an EMBL/GenBank/DDBJ whole genome shotgun (WGS) entry which is preliminary data.</text>
</comment>
<keyword evidence="2" id="KW-1185">Reference proteome</keyword>
<sequence>MGAKATAFVAHGIFGKCVVDAIPGQVPTRVVLWSRLNPEAPASGDRSTELSCGAENFTKRILCSVSMKRRRRENGFWGRAE</sequence>
<name>A0A4C1UY62_EUMVA</name>
<proteinExistence type="predicted"/>
<dbReference type="AlphaFoldDB" id="A0A4C1UY62"/>